<dbReference type="InterPro" id="IPR009057">
    <property type="entry name" value="Homeodomain-like_sf"/>
</dbReference>
<dbReference type="EMBL" id="JAYGIM010000019">
    <property type="protein sequence ID" value="MEA5429293.1"/>
    <property type="molecule type" value="Genomic_DNA"/>
</dbReference>
<accession>A0ABU5SPV8</accession>
<comment type="caution">
    <text evidence="5">The sequence shown here is derived from an EMBL/GenBank/DDBJ whole genome shotgun (WGS) entry which is preliminary data.</text>
</comment>
<evidence type="ECO:0000256" key="3">
    <source>
        <dbReference type="ARBA" id="ARBA00023163"/>
    </source>
</evidence>
<dbReference type="PRINTS" id="PR00032">
    <property type="entry name" value="HTHARAC"/>
</dbReference>
<dbReference type="Gene3D" id="1.10.10.60">
    <property type="entry name" value="Homeodomain-like"/>
    <property type="match status" value="2"/>
</dbReference>
<dbReference type="SUPFAM" id="SSF46689">
    <property type="entry name" value="Homeodomain-like"/>
    <property type="match status" value="2"/>
</dbReference>
<feature type="domain" description="HTH araC/xylS-type" evidence="4">
    <location>
        <begin position="191"/>
        <end position="288"/>
    </location>
</feature>
<organism evidence="5 6">
    <name type="scientific">Arcicella lustrica</name>
    <dbReference type="NCBI Taxonomy" id="2984196"/>
    <lineage>
        <taxon>Bacteria</taxon>
        <taxon>Pseudomonadati</taxon>
        <taxon>Bacteroidota</taxon>
        <taxon>Cytophagia</taxon>
        <taxon>Cytophagales</taxon>
        <taxon>Flectobacillaceae</taxon>
        <taxon>Arcicella</taxon>
    </lineage>
</organism>
<gene>
    <name evidence="5" type="ORF">VB798_22060</name>
</gene>
<keyword evidence="2" id="KW-0238">DNA-binding</keyword>
<evidence type="ECO:0000259" key="4">
    <source>
        <dbReference type="PROSITE" id="PS01124"/>
    </source>
</evidence>
<dbReference type="Pfam" id="PF22200">
    <property type="entry name" value="ExsA_N"/>
    <property type="match status" value="1"/>
</dbReference>
<evidence type="ECO:0000313" key="6">
    <source>
        <dbReference type="Proteomes" id="UP001302222"/>
    </source>
</evidence>
<protein>
    <submittedName>
        <fullName evidence="5">AraC family transcriptional regulator</fullName>
    </submittedName>
</protein>
<proteinExistence type="predicted"/>
<dbReference type="Proteomes" id="UP001302222">
    <property type="component" value="Unassembled WGS sequence"/>
</dbReference>
<reference evidence="5 6" key="1">
    <citation type="submission" date="2023-12" db="EMBL/GenBank/DDBJ databases">
        <title>Novel species of the genus Arcicella isolated from rivers.</title>
        <authorList>
            <person name="Lu H."/>
        </authorList>
    </citation>
    <scope>NUCLEOTIDE SEQUENCE [LARGE SCALE GENOMIC DNA]</scope>
    <source>
        <strain evidence="5 6">DC25W</strain>
    </source>
</reference>
<dbReference type="PANTHER" id="PTHR43280">
    <property type="entry name" value="ARAC-FAMILY TRANSCRIPTIONAL REGULATOR"/>
    <property type="match status" value="1"/>
</dbReference>
<dbReference type="PROSITE" id="PS01124">
    <property type="entry name" value="HTH_ARAC_FAMILY_2"/>
    <property type="match status" value="1"/>
</dbReference>
<dbReference type="RefSeq" id="WP_323689415.1">
    <property type="nucleotide sequence ID" value="NZ_JAYGIM010000019.1"/>
</dbReference>
<dbReference type="Pfam" id="PF12833">
    <property type="entry name" value="HTH_18"/>
    <property type="match status" value="1"/>
</dbReference>
<dbReference type="InterPro" id="IPR054015">
    <property type="entry name" value="ExsA-like_N"/>
</dbReference>
<dbReference type="PANTHER" id="PTHR43280:SF2">
    <property type="entry name" value="HTH-TYPE TRANSCRIPTIONAL REGULATOR EXSA"/>
    <property type="match status" value="1"/>
</dbReference>
<keyword evidence="3" id="KW-0804">Transcription</keyword>
<keyword evidence="6" id="KW-1185">Reference proteome</keyword>
<evidence type="ECO:0000256" key="1">
    <source>
        <dbReference type="ARBA" id="ARBA00023015"/>
    </source>
</evidence>
<dbReference type="InterPro" id="IPR018060">
    <property type="entry name" value="HTH_AraC"/>
</dbReference>
<keyword evidence="1" id="KW-0805">Transcription regulation</keyword>
<sequence>MTDIITLPQIIIKEVEKVPNNSFFIYKHSSDRKALKNKILLQHNLISFLQTGKKVLSYAHKTTIINNEQIAILSSGNCLMTEKLSMENDYCSILFFFDDVALTNFFVKYTSLIERFKTATDKLKNPFIVLEKDDFIKNYIISLSFIIQRNGFASQEKLLLKFEEFMLYLLENYPYYILNFQALKQTGTADFEIKNAVEKNIVNNVTLEELAFLCNISISTFKRRFIKLYNTSPSQYFLQRKMEIAASMLLCKENPSDVSYKVGYENPSSFSQSFKQVYGISPKQYQKRHLVH</sequence>
<evidence type="ECO:0000313" key="5">
    <source>
        <dbReference type="EMBL" id="MEA5429293.1"/>
    </source>
</evidence>
<dbReference type="SMART" id="SM00342">
    <property type="entry name" value="HTH_ARAC"/>
    <property type="match status" value="1"/>
</dbReference>
<evidence type="ECO:0000256" key="2">
    <source>
        <dbReference type="ARBA" id="ARBA00023125"/>
    </source>
</evidence>
<name>A0ABU5SPV8_9BACT</name>
<dbReference type="InterPro" id="IPR020449">
    <property type="entry name" value="Tscrpt_reg_AraC-type_HTH"/>
</dbReference>